<name>A0A560D524_9BRAD</name>
<evidence type="ECO:0000259" key="6">
    <source>
        <dbReference type="PROSITE" id="PS50931"/>
    </source>
</evidence>
<dbReference type="PROSITE" id="PS50931">
    <property type="entry name" value="HTH_LYSR"/>
    <property type="match status" value="1"/>
</dbReference>
<dbReference type="InterPro" id="IPR050176">
    <property type="entry name" value="LTTR"/>
</dbReference>
<comment type="caution">
    <text evidence="7">The sequence shown here is derived from an EMBL/GenBank/DDBJ whole genome shotgun (WGS) entry which is preliminary data.</text>
</comment>
<dbReference type="PANTHER" id="PTHR30579:SF7">
    <property type="entry name" value="HTH-TYPE TRANSCRIPTIONAL REGULATOR LRHA-RELATED"/>
    <property type="match status" value="1"/>
</dbReference>
<dbReference type="EMBL" id="VITK01000011">
    <property type="protein sequence ID" value="TWA92216.1"/>
    <property type="molecule type" value="Genomic_DNA"/>
</dbReference>
<dbReference type="PRINTS" id="PR00039">
    <property type="entry name" value="HTHLYSR"/>
</dbReference>
<keyword evidence="4 7" id="KW-0238">DNA-binding</keyword>
<keyword evidence="3" id="KW-0805">Transcription regulation</keyword>
<dbReference type="InterPro" id="IPR036390">
    <property type="entry name" value="WH_DNA-bd_sf"/>
</dbReference>
<protein>
    <submittedName>
        <fullName evidence="7">DNA-binding transcriptional LysR family regulator</fullName>
    </submittedName>
</protein>
<dbReference type="GO" id="GO:0003700">
    <property type="term" value="F:DNA-binding transcription factor activity"/>
    <property type="evidence" value="ECO:0007669"/>
    <property type="project" value="InterPro"/>
</dbReference>
<evidence type="ECO:0000256" key="3">
    <source>
        <dbReference type="ARBA" id="ARBA00023015"/>
    </source>
</evidence>
<dbReference type="Gene3D" id="1.10.10.10">
    <property type="entry name" value="Winged helix-like DNA-binding domain superfamily/Winged helix DNA-binding domain"/>
    <property type="match status" value="1"/>
</dbReference>
<sequence>MLRPQIQNIPMETMRTVVAIAETGSMSKAAERLNLSQPAISAQIKRLQGLIGGELFSRTANGTVLTELGKLALQQARRIVDANDQLLRLGGSDKSAVRRLGVSQLLAEQLLNEFSKESLSNIFVSAELSTEIRRGLLEGFIDVACLFVRDNFGQDLEDLIVGEFQFETSWVKSRDFVARPGAPIPIITLPEDNWMIGPLDRSGIAYRIVLRSSDSAVRIRAVRAGLGVAAMPSVLAGSDVVKSRDYYLPKLPPSRAVVCVRDGLVDADVKQLAKRLSTLLAKLNGEETSPQSRIPRN</sequence>
<evidence type="ECO:0000313" key="8">
    <source>
        <dbReference type="Proteomes" id="UP000319949"/>
    </source>
</evidence>
<evidence type="ECO:0000256" key="1">
    <source>
        <dbReference type="ARBA" id="ARBA00003502"/>
    </source>
</evidence>
<dbReference type="Gene3D" id="3.40.190.10">
    <property type="entry name" value="Periplasmic binding protein-like II"/>
    <property type="match status" value="2"/>
</dbReference>
<keyword evidence="5" id="KW-0804">Transcription</keyword>
<evidence type="ECO:0000256" key="4">
    <source>
        <dbReference type="ARBA" id="ARBA00023125"/>
    </source>
</evidence>
<feature type="domain" description="HTH lysR-type" evidence="6">
    <location>
        <begin position="11"/>
        <end position="66"/>
    </location>
</feature>
<dbReference type="AlphaFoldDB" id="A0A560D524"/>
<dbReference type="Proteomes" id="UP000319949">
    <property type="component" value="Unassembled WGS sequence"/>
</dbReference>
<dbReference type="SUPFAM" id="SSF46785">
    <property type="entry name" value="Winged helix' DNA-binding domain"/>
    <property type="match status" value="1"/>
</dbReference>
<dbReference type="GO" id="GO:0003677">
    <property type="term" value="F:DNA binding"/>
    <property type="evidence" value="ECO:0007669"/>
    <property type="project" value="UniProtKB-KW"/>
</dbReference>
<dbReference type="STRING" id="1803665.GCA_001641335_06774"/>
<reference evidence="7 8" key="1">
    <citation type="submission" date="2019-06" db="EMBL/GenBank/DDBJ databases">
        <title>Genomic Encyclopedia of Type Strains, Phase IV (KMG-V): Genome sequencing to study the core and pangenomes of soil and plant-associated prokaryotes.</title>
        <authorList>
            <person name="Whitman W."/>
        </authorList>
    </citation>
    <scope>NUCLEOTIDE SEQUENCE [LARGE SCALE GENOMIC DNA]</scope>
    <source>
        <strain evidence="7 8">BR 510</strain>
    </source>
</reference>
<dbReference type="SUPFAM" id="SSF53850">
    <property type="entry name" value="Periplasmic binding protein-like II"/>
    <property type="match status" value="1"/>
</dbReference>
<organism evidence="7 8">
    <name type="scientific">Bradyrhizobium stylosanthis</name>
    <dbReference type="NCBI Taxonomy" id="1803665"/>
    <lineage>
        <taxon>Bacteria</taxon>
        <taxon>Pseudomonadati</taxon>
        <taxon>Pseudomonadota</taxon>
        <taxon>Alphaproteobacteria</taxon>
        <taxon>Hyphomicrobiales</taxon>
        <taxon>Nitrobacteraceae</taxon>
        <taxon>Bradyrhizobium</taxon>
    </lineage>
</organism>
<dbReference type="Pfam" id="PF00126">
    <property type="entry name" value="HTH_1"/>
    <property type="match status" value="1"/>
</dbReference>
<accession>A0A560D524</accession>
<dbReference type="InterPro" id="IPR036388">
    <property type="entry name" value="WH-like_DNA-bd_sf"/>
</dbReference>
<dbReference type="PANTHER" id="PTHR30579">
    <property type="entry name" value="TRANSCRIPTIONAL REGULATOR"/>
    <property type="match status" value="1"/>
</dbReference>
<comment type="function">
    <text evidence="1">NodD regulates the expression of the nodABCFE genes which encode other nodulation proteins. NodD is also a negative regulator of its own expression. Binds flavonoids as inducers.</text>
</comment>
<dbReference type="InterPro" id="IPR000847">
    <property type="entry name" value="LysR_HTH_N"/>
</dbReference>
<dbReference type="Pfam" id="PF03466">
    <property type="entry name" value="LysR_substrate"/>
    <property type="match status" value="1"/>
</dbReference>
<gene>
    <name evidence="7" type="ORF">FBZ96_1119</name>
</gene>
<proteinExistence type="inferred from homology"/>
<dbReference type="InterPro" id="IPR005119">
    <property type="entry name" value="LysR_subst-bd"/>
</dbReference>
<keyword evidence="8" id="KW-1185">Reference proteome</keyword>
<evidence type="ECO:0000256" key="5">
    <source>
        <dbReference type="ARBA" id="ARBA00023163"/>
    </source>
</evidence>
<evidence type="ECO:0000256" key="2">
    <source>
        <dbReference type="ARBA" id="ARBA00009437"/>
    </source>
</evidence>
<evidence type="ECO:0000313" key="7">
    <source>
        <dbReference type="EMBL" id="TWA92216.1"/>
    </source>
</evidence>
<comment type="similarity">
    <text evidence="2">Belongs to the LysR transcriptional regulatory family.</text>
</comment>